<accession>A0AAJ5X4K1</accession>
<feature type="signal peptide" evidence="1">
    <location>
        <begin position="1"/>
        <end position="17"/>
    </location>
</feature>
<evidence type="ECO:0000313" key="2">
    <source>
        <dbReference type="EMBL" id="WEK45717.1"/>
    </source>
</evidence>
<name>A0AAJ5X4K1_9SPHN</name>
<sequence length="144" mass="15103">MRLFPLVLILALTGCSANGSGDAGRFPPLDTMKTFTAASQLKGNYRVAGIDGTEFTSLHDGFEVTISGDKIEVRGNCTSNGWSYRFDGAKLVTAVIEGPTCRRAVTDEEAALGRVFAGAVKASPTPWDGIMIEGTGGTVTLVVD</sequence>
<dbReference type="Proteomes" id="UP001218362">
    <property type="component" value="Chromosome"/>
</dbReference>
<dbReference type="PROSITE" id="PS51257">
    <property type="entry name" value="PROKAR_LIPOPROTEIN"/>
    <property type="match status" value="1"/>
</dbReference>
<evidence type="ECO:0000256" key="1">
    <source>
        <dbReference type="SAM" id="SignalP"/>
    </source>
</evidence>
<dbReference type="AlphaFoldDB" id="A0AAJ5X4K1"/>
<feature type="chain" id="PRO_5042601329" description="DUF306 domain-containing protein" evidence="1">
    <location>
        <begin position="18"/>
        <end position="144"/>
    </location>
</feature>
<organism evidence="2 3">
    <name type="scientific">Candidatus Andeanibacterium colombiense</name>
    <dbReference type="NCBI Taxonomy" id="3121345"/>
    <lineage>
        <taxon>Bacteria</taxon>
        <taxon>Pseudomonadati</taxon>
        <taxon>Pseudomonadota</taxon>
        <taxon>Alphaproteobacteria</taxon>
        <taxon>Sphingomonadales</taxon>
        <taxon>Sphingomonadaceae</taxon>
        <taxon>Candidatus Andeanibacterium</taxon>
    </lineage>
</organism>
<keyword evidence="1" id="KW-0732">Signal</keyword>
<reference evidence="2" key="1">
    <citation type="submission" date="2023-03" db="EMBL/GenBank/DDBJ databases">
        <title>Andean soil-derived lignocellulolytic bacterial consortium as a source of novel taxa and putative plastic-active enzymes.</title>
        <authorList>
            <person name="Diaz-Garcia L."/>
            <person name="Chuvochina M."/>
            <person name="Feuerriegel G."/>
            <person name="Bunk B."/>
            <person name="Sproer C."/>
            <person name="Streit W.R."/>
            <person name="Rodriguez L.M."/>
            <person name="Overmann J."/>
            <person name="Jimenez D.J."/>
        </authorList>
    </citation>
    <scope>NUCLEOTIDE SEQUENCE</scope>
    <source>
        <strain evidence="2">MAG 26</strain>
    </source>
</reference>
<evidence type="ECO:0008006" key="4">
    <source>
        <dbReference type="Google" id="ProtNLM"/>
    </source>
</evidence>
<dbReference type="KEGG" id="acob:P0Y56_11830"/>
<evidence type="ECO:0000313" key="3">
    <source>
        <dbReference type="Proteomes" id="UP001218362"/>
    </source>
</evidence>
<protein>
    <recommendedName>
        <fullName evidence="4">DUF306 domain-containing protein</fullName>
    </recommendedName>
</protein>
<proteinExistence type="predicted"/>
<dbReference type="EMBL" id="CP119316">
    <property type="protein sequence ID" value="WEK45717.1"/>
    <property type="molecule type" value="Genomic_DNA"/>
</dbReference>
<gene>
    <name evidence="2" type="ORF">P0Y56_11830</name>
</gene>